<dbReference type="EMBL" id="CAJZBQ010000033">
    <property type="protein sequence ID" value="CAG9323234.1"/>
    <property type="molecule type" value="Genomic_DNA"/>
</dbReference>
<sequence>MEENKFEDENTSEENSGNPEIPKDIVGEEKDLFNNGTVFKTITKVGFGYDTIEYKDDITIDITVRQEGATVFQEPNLKLVIVPESVPEALIEILKTMKLKEEAQLKIHNKYFRDNFERFMPNPVTDADFLVDIKIIDMRKAEDMYLDGSFYKRTIEEGAGKDLPNTNAHVRVLYKLDIEGETVLTNFDQEPLEIIMDEDEVPSLWTHCLRQMKEGDLVKVECNLMGLHANYLNDGLDKKYNFDTYAKENQHSAEFYIKLVSFQMGRTNYNMTTQDRADEALRIKEAGNKLFKVGRYDRAVEKYEAANTTIDPITDDPHKFRPIRNALLGNITLCNLKLERWHEAAVDANKILDMNPADVKALYRRGLARKELENLEGALEDFKEAKRVSQEKGDKEMGVTVENEIKRIKAIMKKSYSREKEIYKNLFK</sequence>
<gene>
    <name evidence="11" type="ORF">BSTOLATCC_MIC33135</name>
</gene>
<keyword evidence="8" id="KW-0175">Coiled coil</keyword>
<reference evidence="11" key="1">
    <citation type="submission" date="2021-09" db="EMBL/GenBank/DDBJ databases">
        <authorList>
            <consortium name="AG Swart"/>
            <person name="Singh M."/>
            <person name="Singh A."/>
            <person name="Seah K."/>
            <person name="Emmerich C."/>
        </authorList>
    </citation>
    <scope>NUCLEOTIDE SEQUENCE</scope>
    <source>
        <strain evidence="11">ATCC30299</strain>
    </source>
</reference>
<protein>
    <recommendedName>
        <fullName evidence="2">peptidylprolyl isomerase</fullName>
        <ecNumber evidence="2">5.2.1.8</ecNumber>
    </recommendedName>
</protein>
<evidence type="ECO:0000256" key="7">
    <source>
        <dbReference type="PROSITE-ProRule" id="PRU00339"/>
    </source>
</evidence>
<dbReference type="InterPro" id="IPR019734">
    <property type="entry name" value="TPR_rpt"/>
</dbReference>
<evidence type="ECO:0000256" key="3">
    <source>
        <dbReference type="ARBA" id="ARBA00022737"/>
    </source>
</evidence>
<proteinExistence type="predicted"/>
<dbReference type="SMART" id="SM00028">
    <property type="entry name" value="TPR"/>
    <property type="match status" value="3"/>
</dbReference>
<dbReference type="SUPFAM" id="SSF54534">
    <property type="entry name" value="FKBP-like"/>
    <property type="match status" value="2"/>
</dbReference>
<evidence type="ECO:0000256" key="1">
    <source>
        <dbReference type="ARBA" id="ARBA00000971"/>
    </source>
</evidence>
<dbReference type="InterPro" id="IPR001179">
    <property type="entry name" value="PPIase_FKBP_dom"/>
</dbReference>
<dbReference type="Proteomes" id="UP001162131">
    <property type="component" value="Unassembled WGS sequence"/>
</dbReference>
<keyword evidence="6" id="KW-0413">Isomerase</keyword>
<dbReference type="InterPro" id="IPR046357">
    <property type="entry name" value="PPIase_dom_sf"/>
</dbReference>
<organism evidence="11 12">
    <name type="scientific">Blepharisma stoltei</name>
    <dbReference type="NCBI Taxonomy" id="1481888"/>
    <lineage>
        <taxon>Eukaryota</taxon>
        <taxon>Sar</taxon>
        <taxon>Alveolata</taxon>
        <taxon>Ciliophora</taxon>
        <taxon>Postciliodesmatophora</taxon>
        <taxon>Heterotrichea</taxon>
        <taxon>Heterotrichida</taxon>
        <taxon>Blepharismidae</taxon>
        <taxon>Blepharisma</taxon>
    </lineage>
</organism>
<dbReference type="InterPro" id="IPR050754">
    <property type="entry name" value="FKBP4/5/8-like"/>
</dbReference>
<feature type="region of interest" description="Disordered" evidence="9">
    <location>
        <begin position="1"/>
        <end position="24"/>
    </location>
</feature>
<evidence type="ECO:0000313" key="11">
    <source>
        <dbReference type="EMBL" id="CAG9323234.1"/>
    </source>
</evidence>
<feature type="domain" description="PPIase FKBP-type" evidence="10">
    <location>
        <begin position="164"/>
        <end position="236"/>
    </location>
</feature>
<evidence type="ECO:0000256" key="5">
    <source>
        <dbReference type="ARBA" id="ARBA00023110"/>
    </source>
</evidence>
<evidence type="ECO:0000256" key="4">
    <source>
        <dbReference type="ARBA" id="ARBA00022803"/>
    </source>
</evidence>
<dbReference type="GO" id="GO:0003755">
    <property type="term" value="F:peptidyl-prolyl cis-trans isomerase activity"/>
    <property type="evidence" value="ECO:0007669"/>
    <property type="project" value="InterPro"/>
</dbReference>
<dbReference type="Gene3D" id="1.25.40.10">
    <property type="entry name" value="Tetratricopeptide repeat domain"/>
    <property type="match status" value="1"/>
</dbReference>
<dbReference type="AlphaFoldDB" id="A0AAU9JQP9"/>
<dbReference type="PANTHER" id="PTHR46512:SF9">
    <property type="entry name" value="PEPTIDYLPROLYL ISOMERASE"/>
    <property type="match status" value="1"/>
</dbReference>
<keyword evidence="5" id="KW-0697">Rotamase</keyword>
<dbReference type="Pfam" id="PF00254">
    <property type="entry name" value="FKBP_C"/>
    <property type="match status" value="1"/>
</dbReference>
<keyword evidence="12" id="KW-1185">Reference proteome</keyword>
<evidence type="ECO:0000256" key="9">
    <source>
        <dbReference type="SAM" id="MobiDB-lite"/>
    </source>
</evidence>
<evidence type="ECO:0000259" key="10">
    <source>
        <dbReference type="Pfam" id="PF00254"/>
    </source>
</evidence>
<feature type="coiled-coil region" evidence="8">
    <location>
        <begin position="365"/>
        <end position="392"/>
    </location>
</feature>
<evidence type="ECO:0000256" key="8">
    <source>
        <dbReference type="SAM" id="Coils"/>
    </source>
</evidence>
<evidence type="ECO:0000256" key="2">
    <source>
        <dbReference type="ARBA" id="ARBA00013194"/>
    </source>
</evidence>
<comment type="catalytic activity">
    <reaction evidence="1">
        <text>[protein]-peptidylproline (omega=180) = [protein]-peptidylproline (omega=0)</text>
        <dbReference type="Rhea" id="RHEA:16237"/>
        <dbReference type="Rhea" id="RHEA-COMP:10747"/>
        <dbReference type="Rhea" id="RHEA-COMP:10748"/>
        <dbReference type="ChEBI" id="CHEBI:83833"/>
        <dbReference type="ChEBI" id="CHEBI:83834"/>
        <dbReference type="EC" id="5.2.1.8"/>
    </reaction>
</comment>
<name>A0AAU9JQP9_9CILI</name>
<dbReference type="Gene3D" id="3.10.50.40">
    <property type="match status" value="2"/>
</dbReference>
<keyword evidence="4 7" id="KW-0802">TPR repeat</keyword>
<dbReference type="InterPro" id="IPR011990">
    <property type="entry name" value="TPR-like_helical_dom_sf"/>
</dbReference>
<accession>A0AAU9JQP9</accession>
<feature type="compositionally biased region" description="Acidic residues" evidence="9">
    <location>
        <begin position="1"/>
        <end position="12"/>
    </location>
</feature>
<evidence type="ECO:0000256" key="6">
    <source>
        <dbReference type="ARBA" id="ARBA00023235"/>
    </source>
</evidence>
<dbReference type="SUPFAM" id="SSF48452">
    <property type="entry name" value="TPR-like"/>
    <property type="match status" value="1"/>
</dbReference>
<keyword evidence="3" id="KW-0677">Repeat</keyword>
<dbReference type="EC" id="5.2.1.8" evidence="2"/>
<feature type="repeat" description="TPR" evidence="7">
    <location>
        <begin position="359"/>
        <end position="392"/>
    </location>
</feature>
<evidence type="ECO:0000313" key="12">
    <source>
        <dbReference type="Proteomes" id="UP001162131"/>
    </source>
</evidence>
<dbReference type="PROSITE" id="PS50005">
    <property type="entry name" value="TPR"/>
    <property type="match status" value="1"/>
</dbReference>
<comment type="caution">
    <text evidence="11">The sequence shown here is derived from an EMBL/GenBank/DDBJ whole genome shotgun (WGS) entry which is preliminary data.</text>
</comment>
<dbReference type="PANTHER" id="PTHR46512">
    <property type="entry name" value="PEPTIDYLPROLYL ISOMERASE"/>
    <property type="match status" value="1"/>
</dbReference>